<feature type="transmembrane region" description="Helical" evidence="9">
    <location>
        <begin position="26"/>
        <end position="46"/>
    </location>
</feature>
<dbReference type="GO" id="GO:1990961">
    <property type="term" value="P:xenobiotic detoxification by transmembrane export across the plasma membrane"/>
    <property type="evidence" value="ECO:0007669"/>
    <property type="project" value="UniProtKB-ARBA"/>
</dbReference>
<dbReference type="InterPro" id="IPR045324">
    <property type="entry name" value="Small_multidrug_res"/>
</dbReference>
<keyword evidence="3" id="KW-1003">Cell membrane</keyword>
<evidence type="ECO:0000256" key="9">
    <source>
        <dbReference type="SAM" id="Phobius"/>
    </source>
</evidence>
<evidence type="ECO:0000313" key="11">
    <source>
        <dbReference type="EMBL" id="BCE30658.1"/>
    </source>
</evidence>
<dbReference type="EMBL" id="AP023092">
    <property type="protein sequence ID" value="BCE30658.1"/>
    <property type="molecule type" value="Genomic_DNA"/>
</dbReference>
<dbReference type="GO" id="GO:0031460">
    <property type="term" value="P:glycine betaine transport"/>
    <property type="evidence" value="ECO:0007669"/>
    <property type="project" value="TreeGrafter"/>
</dbReference>
<evidence type="ECO:0000256" key="4">
    <source>
        <dbReference type="ARBA" id="ARBA00022692"/>
    </source>
</evidence>
<gene>
    <name evidence="13" type="ORF">XF10B_44110</name>
    <name evidence="10" type="ORF">XF1B_45300</name>
    <name evidence="11" type="ORF">XF2B_44270</name>
    <name evidence="12" type="ORF">XF3B_44140</name>
</gene>
<dbReference type="GO" id="GO:0015297">
    <property type="term" value="F:antiporter activity"/>
    <property type="evidence" value="ECO:0007669"/>
    <property type="project" value="TreeGrafter"/>
</dbReference>
<dbReference type="Gene3D" id="1.10.3730.20">
    <property type="match status" value="1"/>
</dbReference>
<keyword evidence="6 9" id="KW-0472">Membrane</keyword>
<organism evidence="13">
    <name type="scientific">Bradyrhizobium diazoefficiens</name>
    <dbReference type="NCBI Taxonomy" id="1355477"/>
    <lineage>
        <taxon>Bacteria</taxon>
        <taxon>Pseudomonadati</taxon>
        <taxon>Pseudomonadota</taxon>
        <taxon>Alphaproteobacteria</taxon>
        <taxon>Hyphomicrobiales</taxon>
        <taxon>Nitrobacteraceae</taxon>
        <taxon>Bradyrhizobium</taxon>
    </lineage>
</organism>
<dbReference type="GO" id="GO:0015220">
    <property type="term" value="F:choline transmembrane transporter activity"/>
    <property type="evidence" value="ECO:0007669"/>
    <property type="project" value="TreeGrafter"/>
</dbReference>
<dbReference type="GO" id="GO:0015199">
    <property type="term" value="F:amino-acid betaine transmembrane transporter activity"/>
    <property type="evidence" value="ECO:0007669"/>
    <property type="project" value="TreeGrafter"/>
</dbReference>
<evidence type="ECO:0000256" key="6">
    <source>
        <dbReference type="ARBA" id="ARBA00023136"/>
    </source>
</evidence>
<dbReference type="GO" id="GO:0005886">
    <property type="term" value="C:plasma membrane"/>
    <property type="evidence" value="ECO:0007669"/>
    <property type="project" value="UniProtKB-SubCell"/>
</dbReference>
<dbReference type="FunFam" id="1.10.3730.20:FF:000001">
    <property type="entry name" value="Quaternary ammonium compound resistance transporter SugE"/>
    <property type="match status" value="1"/>
</dbReference>
<evidence type="ECO:0000313" key="13">
    <source>
        <dbReference type="EMBL" id="BCE91613.1"/>
    </source>
</evidence>
<feature type="transmembrane region" description="Helical" evidence="9">
    <location>
        <begin position="85"/>
        <end position="104"/>
    </location>
</feature>
<dbReference type="SUPFAM" id="SSF103481">
    <property type="entry name" value="Multidrug resistance efflux transporter EmrE"/>
    <property type="match status" value="1"/>
</dbReference>
<proteinExistence type="inferred from homology"/>
<dbReference type="Pfam" id="PF00893">
    <property type="entry name" value="Multi_Drug_Res"/>
    <property type="match status" value="1"/>
</dbReference>
<feature type="transmembrane region" description="Helical" evidence="9">
    <location>
        <begin position="58"/>
        <end position="79"/>
    </location>
</feature>
<comment type="subcellular location">
    <subcellularLocation>
        <location evidence="1 8">Cell membrane</location>
        <topology evidence="1 8">Multi-pass membrane protein</topology>
    </subcellularLocation>
</comment>
<evidence type="ECO:0000256" key="8">
    <source>
        <dbReference type="RuleBase" id="RU003942"/>
    </source>
</evidence>
<sequence>MFHVLNIPTARYLSCATPEPAMTSAFNAYTALALAIVSEVIASAFLQQSAQFTRPWPTLAMVLFYVASFYALSVAIRVIPLSIAYAIWGGVGIILTATVSFVLFRQMLDAAAFVGIGLIVSGVVIINLFSETTVH</sequence>
<keyword evidence="5 9" id="KW-1133">Transmembrane helix</keyword>
<dbReference type="InterPro" id="IPR000390">
    <property type="entry name" value="Small_drug/metabolite_transptr"/>
</dbReference>
<evidence type="ECO:0000256" key="2">
    <source>
        <dbReference type="ARBA" id="ARBA00022448"/>
    </source>
</evidence>
<evidence type="ECO:0000256" key="7">
    <source>
        <dbReference type="ARBA" id="ARBA00038032"/>
    </source>
</evidence>
<dbReference type="EMBL" id="AP023093">
    <property type="protein sequence ID" value="BCE39383.1"/>
    <property type="molecule type" value="Genomic_DNA"/>
</dbReference>
<dbReference type="EMBL" id="AP023091">
    <property type="protein sequence ID" value="BCE21849.1"/>
    <property type="molecule type" value="Genomic_DNA"/>
</dbReference>
<dbReference type="PANTHER" id="PTHR30561">
    <property type="entry name" value="SMR FAMILY PROTON-DEPENDENT DRUG EFFLUX TRANSPORTER SUGE"/>
    <property type="match status" value="1"/>
</dbReference>
<reference evidence="11" key="3">
    <citation type="submission" date="2020-05" db="EMBL/GenBank/DDBJ databases">
        <title>Complete genome sequence of Bradyrhizobium diazoefficiens XF2 isolated from soybean nodule.</title>
        <authorList>
            <person name="Noda R."/>
            <person name="Kakizaki K."/>
            <person name="Minamisawa K."/>
        </authorList>
    </citation>
    <scope>NUCLEOTIDE SEQUENCE</scope>
    <source>
        <strain evidence="11">XF2</strain>
    </source>
</reference>
<evidence type="ECO:0000256" key="1">
    <source>
        <dbReference type="ARBA" id="ARBA00004651"/>
    </source>
</evidence>
<keyword evidence="4 8" id="KW-0812">Transmembrane</keyword>
<dbReference type="EMBL" id="AP023099">
    <property type="protein sequence ID" value="BCE91613.1"/>
    <property type="molecule type" value="Genomic_DNA"/>
</dbReference>
<dbReference type="AlphaFoldDB" id="A0A810CUL2"/>
<accession>A0A810CUL2</accession>
<evidence type="ECO:0000313" key="10">
    <source>
        <dbReference type="EMBL" id="BCE21849.1"/>
    </source>
</evidence>
<protein>
    <submittedName>
        <fullName evidence="13">QacE family quaternary ammonium compound efflux SMR transporter</fullName>
    </submittedName>
</protein>
<dbReference type="PANTHER" id="PTHR30561:SF1">
    <property type="entry name" value="MULTIDRUG TRANSPORTER EMRE"/>
    <property type="match status" value="1"/>
</dbReference>
<reference evidence="10" key="1">
    <citation type="submission" date="2020-05" db="EMBL/GenBank/DDBJ databases">
        <title>Complete genome sequence of Bradyrhizobium diazoefficiens XF1 isolated from soybean nodule.</title>
        <authorList>
            <person name="Noda R."/>
            <person name="Kakizaki K."/>
            <person name="Minamisawa K."/>
        </authorList>
    </citation>
    <scope>NUCLEOTIDE SEQUENCE</scope>
    <source>
        <strain evidence="10">XF1</strain>
    </source>
</reference>
<evidence type="ECO:0000256" key="5">
    <source>
        <dbReference type="ARBA" id="ARBA00022989"/>
    </source>
</evidence>
<name>A0A810CUL2_9BRAD</name>
<evidence type="ECO:0000313" key="12">
    <source>
        <dbReference type="EMBL" id="BCE39383.1"/>
    </source>
</evidence>
<reference evidence="12" key="4">
    <citation type="submission" date="2020-05" db="EMBL/GenBank/DDBJ databases">
        <title>Complete genome sequence of Bradyrhizobium diazoefficiens XF3 isolated from soybean nodule.</title>
        <authorList>
            <person name="Noda R."/>
            <person name="Kakizaki K."/>
            <person name="Minamisawa K."/>
        </authorList>
    </citation>
    <scope>NUCLEOTIDE SEQUENCE</scope>
    <source>
        <strain evidence="12">XF3</strain>
    </source>
</reference>
<keyword evidence="2" id="KW-0813">Transport</keyword>
<comment type="similarity">
    <text evidence="7 8">Belongs to the drug/metabolite transporter (DMT) superfamily. Small multidrug resistance (SMR) (TC 2.A.7.1) family.</text>
</comment>
<reference evidence="13" key="2">
    <citation type="submission" date="2020-05" db="EMBL/GenBank/DDBJ databases">
        <title>Complete genome sequence of Bradyrhizobium diazoefficiens XF10 isolated from soybean nodule.</title>
        <authorList>
            <person name="Noda R."/>
            <person name="Kakizaki K."/>
            <person name="Minamisawa K."/>
        </authorList>
    </citation>
    <scope>NUCLEOTIDE SEQUENCE</scope>
    <source>
        <strain evidence="13">XF10</strain>
    </source>
</reference>
<feature type="transmembrane region" description="Helical" evidence="9">
    <location>
        <begin position="111"/>
        <end position="130"/>
    </location>
</feature>
<evidence type="ECO:0000256" key="3">
    <source>
        <dbReference type="ARBA" id="ARBA00022475"/>
    </source>
</evidence>
<dbReference type="InterPro" id="IPR037185">
    <property type="entry name" value="EmrE-like"/>
</dbReference>